<feature type="domain" description="Protein kinase" evidence="9">
    <location>
        <begin position="544"/>
        <end position="769"/>
    </location>
</feature>
<keyword evidence="3" id="KW-0812">Transmembrane</keyword>
<dbReference type="Pfam" id="PF00560">
    <property type="entry name" value="LRR_1"/>
    <property type="match status" value="3"/>
</dbReference>
<sequence length="769" mass="84913">MWIHVIHACFCLLCSLITGLVNVAQAQNQTQPPTDPDEVRALNSIFQQWKISAQSDQWNISGEPCTGAAIDDDTGFNNVDYNPFVKCKCSYKNGTICHITELKVYELDVVGVLPDELWTLTFLTNLDLRQNYLTGPISASIGNLTGLQYLSFGINALSGKLPEELGKLTDLRSLAFGFNNFSGPLPSQLGNATKLEQLYFDSSGVSGEIPQTFARLRNLRVMLGSNTELTGQIPSFIGNWSTLETLNLQGNSFKGSIPSTFSKLTSLKDLRIGDLSNGSSSLAFIKDMTSLTLLILRNNHISDSIPVNIGEYQSLSRLDLSFNNITGQIPDSLFRMSSLSHLFLGNNKLNGILPASKSGTLLNIDLSYNNLVGSFPSWVNEQNLQLNLVANNFTLGSSNSSGLPSSLNCLQRNFPCYRGSGIYYNFSIKCGGPQITSSGIVYERDNETLGPATYYVTDSKRWAVSNVGYFAESDNPQYKASTSSHITNTSDIRHHTSKDEGKPELCLHIYGSCLASWSYGEFLGIDARPYTFSYIELKTATDNFSPSKKLGEGGFGPVYKGTLNDGRVVAVKQLSLASHQGKNQFVTEIATISAVQHRNLVKLYGCCIEGEKRLLVYEYLENRSLDQALFEEEKHYLLEWAWHLHENERAIELVDSKLSTYSEEQVKIVIGVGLLCSQASPTLRPSMSRVVAMLSGDAEVNTVTSRPGYLTDWKFDDVTSSFMCDIQPEGMVDGDTTPYNFTPSTTTLVNPDAEHSPRPLLQHTNRDEN</sequence>
<feature type="chain" id="PRO_5024386540" description="Protein kinase domain-containing protein" evidence="8">
    <location>
        <begin position="27"/>
        <end position="769"/>
    </location>
</feature>
<name>A0A5N6L0W5_9ROSI</name>
<organism evidence="10 11">
    <name type="scientific">Carpinus fangiana</name>
    <dbReference type="NCBI Taxonomy" id="176857"/>
    <lineage>
        <taxon>Eukaryota</taxon>
        <taxon>Viridiplantae</taxon>
        <taxon>Streptophyta</taxon>
        <taxon>Embryophyta</taxon>
        <taxon>Tracheophyta</taxon>
        <taxon>Spermatophyta</taxon>
        <taxon>Magnoliopsida</taxon>
        <taxon>eudicotyledons</taxon>
        <taxon>Gunneridae</taxon>
        <taxon>Pentapetalae</taxon>
        <taxon>rosids</taxon>
        <taxon>fabids</taxon>
        <taxon>Fagales</taxon>
        <taxon>Betulaceae</taxon>
        <taxon>Carpinus</taxon>
    </lineage>
</organism>
<keyword evidence="11" id="KW-1185">Reference proteome</keyword>
<dbReference type="InterPro" id="IPR032675">
    <property type="entry name" value="LRR_dom_sf"/>
</dbReference>
<comment type="caution">
    <text evidence="10">The sequence shown here is derived from an EMBL/GenBank/DDBJ whole genome shotgun (WGS) entry which is preliminary data.</text>
</comment>
<keyword evidence="8" id="KW-0732">Signal</keyword>
<evidence type="ECO:0000256" key="3">
    <source>
        <dbReference type="ARBA" id="ARBA00022692"/>
    </source>
</evidence>
<comment type="subcellular location">
    <subcellularLocation>
        <location evidence="1">Membrane</location>
        <topology evidence="1">Single-pass type I membrane protein</topology>
    </subcellularLocation>
</comment>
<dbReference type="Gene3D" id="3.80.10.10">
    <property type="entry name" value="Ribonuclease Inhibitor"/>
    <property type="match status" value="2"/>
</dbReference>
<feature type="region of interest" description="Disordered" evidence="7">
    <location>
        <begin position="747"/>
        <end position="769"/>
    </location>
</feature>
<feature type="signal peptide" evidence="8">
    <location>
        <begin position="1"/>
        <end position="26"/>
    </location>
</feature>
<evidence type="ECO:0000256" key="7">
    <source>
        <dbReference type="SAM" id="MobiDB-lite"/>
    </source>
</evidence>
<keyword evidence="4" id="KW-0677">Repeat</keyword>
<dbReference type="FunFam" id="3.80.10.10:FF:000298">
    <property type="entry name" value="Putative LRR receptor-like serine/threonine-protein kinase"/>
    <property type="match status" value="1"/>
</dbReference>
<dbReference type="InterPro" id="IPR001611">
    <property type="entry name" value="Leu-rich_rpt"/>
</dbReference>
<dbReference type="InterPro" id="IPR001245">
    <property type="entry name" value="Ser-Thr/Tyr_kinase_cat_dom"/>
</dbReference>
<evidence type="ECO:0000313" key="10">
    <source>
        <dbReference type="EMBL" id="KAB8486516.1"/>
    </source>
</evidence>
<keyword evidence="5" id="KW-1133">Transmembrane helix</keyword>
<reference evidence="10 11" key="1">
    <citation type="submission" date="2019-06" db="EMBL/GenBank/DDBJ databases">
        <title>A chromosomal-level reference genome of Carpinus fangiana (Coryloideae, Betulaceae).</title>
        <authorList>
            <person name="Yang X."/>
            <person name="Wang Z."/>
            <person name="Zhang L."/>
            <person name="Hao G."/>
            <person name="Liu J."/>
            <person name="Yang Y."/>
        </authorList>
    </citation>
    <scope>NUCLEOTIDE SEQUENCE [LARGE SCALE GENOMIC DNA]</scope>
    <source>
        <strain evidence="10">Cfa_2016G</strain>
        <tissue evidence="10">Leaf</tissue>
    </source>
</reference>
<evidence type="ECO:0000256" key="4">
    <source>
        <dbReference type="ARBA" id="ARBA00022737"/>
    </source>
</evidence>
<evidence type="ECO:0000256" key="8">
    <source>
        <dbReference type="SAM" id="SignalP"/>
    </source>
</evidence>
<protein>
    <recommendedName>
        <fullName evidence="9">Protein kinase domain-containing protein</fullName>
    </recommendedName>
</protein>
<dbReference type="Proteomes" id="UP000327013">
    <property type="component" value="Unassembled WGS sequence"/>
</dbReference>
<dbReference type="AlphaFoldDB" id="A0A5N6L0W5"/>
<proteinExistence type="predicted"/>
<evidence type="ECO:0000313" key="11">
    <source>
        <dbReference type="Proteomes" id="UP000327013"/>
    </source>
</evidence>
<evidence type="ECO:0000256" key="2">
    <source>
        <dbReference type="ARBA" id="ARBA00022614"/>
    </source>
</evidence>
<dbReference type="FunFam" id="3.30.200.20:FF:000140">
    <property type="entry name" value="Leucine-rich repeat receptor-like protein kinase"/>
    <property type="match status" value="1"/>
</dbReference>
<dbReference type="InterPro" id="IPR000719">
    <property type="entry name" value="Prot_kinase_dom"/>
</dbReference>
<evidence type="ECO:0000256" key="6">
    <source>
        <dbReference type="ARBA" id="ARBA00023136"/>
    </source>
</evidence>
<evidence type="ECO:0000256" key="1">
    <source>
        <dbReference type="ARBA" id="ARBA00004479"/>
    </source>
</evidence>
<dbReference type="OrthoDB" id="663146at2759"/>
<dbReference type="GO" id="GO:0005524">
    <property type="term" value="F:ATP binding"/>
    <property type="evidence" value="ECO:0007669"/>
    <property type="project" value="InterPro"/>
</dbReference>
<dbReference type="PANTHER" id="PTHR48006">
    <property type="entry name" value="LEUCINE-RICH REPEAT-CONTAINING PROTEIN DDB_G0281931-RELATED"/>
    <property type="match status" value="1"/>
</dbReference>
<dbReference type="Gene3D" id="1.10.510.10">
    <property type="entry name" value="Transferase(Phosphotransferase) domain 1"/>
    <property type="match status" value="1"/>
</dbReference>
<dbReference type="InterPro" id="IPR011009">
    <property type="entry name" value="Kinase-like_dom_sf"/>
</dbReference>
<accession>A0A5N6L0W5</accession>
<dbReference type="PROSITE" id="PS50011">
    <property type="entry name" value="PROTEIN_KINASE_DOM"/>
    <property type="match status" value="1"/>
</dbReference>
<evidence type="ECO:0000259" key="9">
    <source>
        <dbReference type="PROSITE" id="PS50011"/>
    </source>
</evidence>
<dbReference type="Pfam" id="PF07714">
    <property type="entry name" value="PK_Tyr_Ser-Thr"/>
    <property type="match status" value="1"/>
</dbReference>
<dbReference type="GO" id="GO:0004672">
    <property type="term" value="F:protein kinase activity"/>
    <property type="evidence" value="ECO:0007669"/>
    <property type="project" value="InterPro"/>
</dbReference>
<dbReference type="FunFam" id="3.80.10.10:FF:000766">
    <property type="entry name" value="Os05g0263100 protein"/>
    <property type="match status" value="1"/>
</dbReference>
<gene>
    <name evidence="10" type="ORF">FH972_025354</name>
</gene>
<dbReference type="GO" id="GO:0005886">
    <property type="term" value="C:plasma membrane"/>
    <property type="evidence" value="ECO:0007669"/>
    <property type="project" value="TreeGrafter"/>
</dbReference>
<dbReference type="Gene3D" id="3.30.200.20">
    <property type="entry name" value="Phosphorylase Kinase, domain 1"/>
    <property type="match status" value="1"/>
</dbReference>
<keyword evidence="2" id="KW-0433">Leucine-rich repeat</keyword>
<dbReference type="InterPro" id="IPR051824">
    <property type="entry name" value="LRR_Rcpt-Like_S/T_Kinase"/>
</dbReference>
<dbReference type="EMBL" id="VIBQ01000047">
    <property type="protein sequence ID" value="KAB8486516.1"/>
    <property type="molecule type" value="Genomic_DNA"/>
</dbReference>
<dbReference type="SUPFAM" id="SSF52058">
    <property type="entry name" value="L domain-like"/>
    <property type="match status" value="1"/>
</dbReference>
<dbReference type="SUPFAM" id="SSF56112">
    <property type="entry name" value="Protein kinase-like (PK-like)"/>
    <property type="match status" value="1"/>
</dbReference>
<evidence type="ECO:0000256" key="5">
    <source>
        <dbReference type="ARBA" id="ARBA00022989"/>
    </source>
</evidence>
<dbReference type="PANTHER" id="PTHR48006:SF62">
    <property type="entry name" value="LEUCINE-RICH REPEAT TRANSMEMBRANE PROTEIN KINASE"/>
    <property type="match status" value="1"/>
</dbReference>
<keyword evidence="6" id="KW-0472">Membrane</keyword>